<accession>A0A4Q7JAI9</accession>
<dbReference type="PANTHER" id="PTHR48050:SF13">
    <property type="entry name" value="STEROL 3-BETA-GLUCOSYLTRANSFERASE UGT80A2"/>
    <property type="match status" value="1"/>
</dbReference>
<dbReference type="GO" id="GO:0017000">
    <property type="term" value="P:antibiotic biosynthetic process"/>
    <property type="evidence" value="ECO:0007669"/>
    <property type="project" value="UniProtKB-ARBA"/>
</dbReference>
<gene>
    <name evidence="3" type="ORF">EWH70_12415</name>
</gene>
<dbReference type="InterPro" id="IPR002213">
    <property type="entry name" value="UDP_glucos_trans"/>
</dbReference>
<dbReference type="OrthoDB" id="6620093at2"/>
<dbReference type="NCBIfam" id="TIGR01426">
    <property type="entry name" value="MGT"/>
    <property type="match status" value="1"/>
</dbReference>
<dbReference type="RefSeq" id="WP_130475467.1">
    <property type="nucleotide sequence ID" value="NZ_SFCC01000005.1"/>
</dbReference>
<evidence type="ECO:0000313" key="3">
    <source>
        <dbReference type="EMBL" id="RZQ63942.1"/>
    </source>
</evidence>
<protein>
    <submittedName>
        <fullName evidence="3">Glycosyl transferase</fullName>
    </submittedName>
</protein>
<dbReference type="EMBL" id="SFCC01000005">
    <property type="protein sequence ID" value="RZQ63942.1"/>
    <property type="molecule type" value="Genomic_DNA"/>
</dbReference>
<dbReference type="FunFam" id="3.40.50.2000:FF:000072">
    <property type="entry name" value="Glycosyl transferase"/>
    <property type="match status" value="1"/>
</dbReference>
<sequence>MAEHFAFVPIAAYGHVNPTLALAEELVTRGHRVTYATSPEHAAAVRRTGARAVELPWHVDLSAMAGTGYTMDNLVRMMQAGADELTSTFAGLLAPFTADPPDCVCYDAMGLPGRALAEKLGVPGVALAPNFVGNEHFSLRALMWPRDFDPADQRLARVGAQLGRFAAEHGLRPGALQPTDARAGLNLVFVPRAFQIAGETFGEEFCFLGPALPRRARPGDWQPPDDAPVVLVSLGTVFNDRPDLVEVVVEAFAGTRWHVVLGTGRAAPPGVVPPNVEVHAHVPQLDVLRHAAVFVSHTGMGSTMESLLHGVPLVSVPQTPEQALNGRRAAQLGLGRALETESLTAGALLEAVEAVADDPAVRSTLDRWRDELATAGAAAAGADALEKFLGDTTGRPVT</sequence>
<dbReference type="Pfam" id="PF00201">
    <property type="entry name" value="UDPGT"/>
    <property type="match status" value="1"/>
</dbReference>
<keyword evidence="4" id="KW-1185">Reference proteome</keyword>
<dbReference type="CDD" id="cd03784">
    <property type="entry name" value="GT1_Gtf-like"/>
    <property type="match status" value="1"/>
</dbReference>
<evidence type="ECO:0000256" key="1">
    <source>
        <dbReference type="ARBA" id="ARBA00009995"/>
    </source>
</evidence>
<dbReference type="InterPro" id="IPR006326">
    <property type="entry name" value="UDPGT_MGT-like"/>
</dbReference>
<dbReference type="PANTHER" id="PTHR48050">
    <property type="entry name" value="STEROL 3-BETA-GLUCOSYLTRANSFERASE"/>
    <property type="match status" value="1"/>
</dbReference>
<dbReference type="InterPro" id="IPR050426">
    <property type="entry name" value="Glycosyltransferase_28"/>
</dbReference>
<dbReference type="Proteomes" id="UP000292003">
    <property type="component" value="Unassembled WGS sequence"/>
</dbReference>
<reference evidence="3 4" key="1">
    <citation type="submission" date="2019-02" db="EMBL/GenBank/DDBJ databases">
        <title>Draft genome sequence of Amycolatopsis sp. 8-3EHSu isolated from roots of Suaeda maritima.</title>
        <authorList>
            <person name="Duangmal K."/>
            <person name="Chantavorakit T."/>
        </authorList>
    </citation>
    <scope>NUCLEOTIDE SEQUENCE [LARGE SCALE GENOMIC DNA]</scope>
    <source>
        <strain evidence="3 4">8-3EHSu</strain>
    </source>
</reference>
<organism evidence="3 4">
    <name type="scientific">Amycolatopsis suaedae</name>
    <dbReference type="NCBI Taxonomy" id="2510978"/>
    <lineage>
        <taxon>Bacteria</taxon>
        <taxon>Bacillati</taxon>
        <taxon>Actinomycetota</taxon>
        <taxon>Actinomycetes</taxon>
        <taxon>Pseudonocardiales</taxon>
        <taxon>Pseudonocardiaceae</taxon>
        <taxon>Amycolatopsis</taxon>
    </lineage>
</organism>
<dbReference type="Gene3D" id="3.40.50.2000">
    <property type="entry name" value="Glycogen Phosphorylase B"/>
    <property type="match status" value="2"/>
</dbReference>
<dbReference type="SUPFAM" id="SSF53756">
    <property type="entry name" value="UDP-Glycosyltransferase/glycogen phosphorylase"/>
    <property type="match status" value="1"/>
</dbReference>
<evidence type="ECO:0000256" key="2">
    <source>
        <dbReference type="ARBA" id="ARBA00022679"/>
    </source>
</evidence>
<proteinExistence type="inferred from homology"/>
<comment type="similarity">
    <text evidence="1">Belongs to the UDP-glycosyltransferase family.</text>
</comment>
<dbReference type="AlphaFoldDB" id="A0A4Q7JAI9"/>
<name>A0A4Q7JAI9_9PSEU</name>
<dbReference type="GO" id="GO:0008194">
    <property type="term" value="F:UDP-glycosyltransferase activity"/>
    <property type="evidence" value="ECO:0007669"/>
    <property type="project" value="InterPro"/>
</dbReference>
<comment type="caution">
    <text evidence="3">The sequence shown here is derived from an EMBL/GenBank/DDBJ whole genome shotgun (WGS) entry which is preliminary data.</text>
</comment>
<dbReference type="GO" id="GO:0016758">
    <property type="term" value="F:hexosyltransferase activity"/>
    <property type="evidence" value="ECO:0007669"/>
    <property type="project" value="InterPro"/>
</dbReference>
<evidence type="ECO:0000313" key="4">
    <source>
        <dbReference type="Proteomes" id="UP000292003"/>
    </source>
</evidence>
<keyword evidence="2 3" id="KW-0808">Transferase</keyword>